<evidence type="ECO:0000313" key="2">
    <source>
        <dbReference type="EMBL" id="CAL4104455.1"/>
    </source>
</evidence>
<organism evidence="2 3">
    <name type="scientific">Meganyctiphanes norvegica</name>
    <name type="common">Northern krill</name>
    <name type="synonym">Thysanopoda norvegica</name>
    <dbReference type="NCBI Taxonomy" id="48144"/>
    <lineage>
        <taxon>Eukaryota</taxon>
        <taxon>Metazoa</taxon>
        <taxon>Ecdysozoa</taxon>
        <taxon>Arthropoda</taxon>
        <taxon>Crustacea</taxon>
        <taxon>Multicrustacea</taxon>
        <taxon>Malacostraca</taxon>
        <taxon>Eumalacostraca</taxon>
        <taxon>Eucarida</taxon>
        <taxon>Euphausiacea</taxon>
        <taxon>Euphausiidae</taxon>
        <taxon>Meganyctiphanes</taxon>
    </lineage>
</organism>
<dbReference type="AlphaFoldDB" id="A0AAV2QWF6"/>
<proteinExistence type="predicted"/>
<gene>
    <name evidence="2" type="ORF">MNOR_LOCUS17777</name>
</gene>
<feature type="region of interest" description="Disordered" evidence="1">
    <location>
        <begin position="46"/>
        <end position="88"/>
    </location>
</feature>
<feature type="non-terminal residue" evidence="2">
    <location>
        <position position="1"/>
    </location>
</feature>
<protein>
    <submittedName>
        <fullName evidence="2">Uncharacterized protein</fullName>
    </submittedName>
</protein>
<feature type="non-terminal residue" evidence="2">
    <location>
        <position position="176"/>
    </location>
</feature>
<dbReference type="EMBL" id="CAXKWB010012388">
    <property type="protein sequence ID" value="CAL4104455.1"/>
    <property type="molecule type" value="Genomic_DNA"/>
</dbReference>
<keyword evidence="3" id="KW-1185">Reference proteome</keyword>
<evidence type="ECO:0000256" key="1">
    <source>
        <dbReference type="SAM" id="MobiDB-lite"/>
    </source>
</evidence>
<comment type="caution">
    <text evidence="2">The sequence shown here is derived from an EMBL/GenBank/DDBJ whole genome shotgun (WGS) entry which is preliminary data.</text>
</comment>
<name>A0AAV2QWF6_MEGNR</name>
<evidence type="ECO:0000313" key="3">
    <source>
        <dbReference type="Proteomes" id="UP001497623"/>
    </source>
</evidence>
<sequence length="176" mass="18959">SIKMDWKTWHLLILGGGVVLTLDYYGTGNIQGINSPLDVNVLPKQEPEPEVEYHTSWNVQHPEPEQEYKSGWVVPRPEPEPEPAPEPPPPICDLENAPCLSGGVCKPLCDLNEDMAGRCPGLMCSCCVRQPMCEALETRCSDSGVCKTDCGVHEVLVGSCLGSGCKCCSDASTKAG</sequence>
<accession>A0AAV2QWF6</accession>
<dbReference type="Proteomes" id="UP001497623">
    <property type="component" value="Unassembled WGS sequence"/>
</dbReference>
<reference evidence="2 3" key="1">
    <citation type="submission" date="2024-05" db="EMBL/GenBank/DDBJ databases">
        <authorList>
            <person name="Wallberg A."/>
        </authorList>
    </citation>
    <scope>NUCLEOTIDE SEQUENCE [LARGE SCALE GENOMIC DNA]</scope>
</reference>